<evidence type="ECO:0000256" key="1">
    <source>
        <dbReference type="SAM" id="Phobius"/>
    </source>
</evidence>
<protein>
    <submittedName>
        <fullName evidence="2">Uncharacterized protein</fullName>
    </submittedName>
</protein>
<comment type="caution">
    <text evidence="2">The sequence shown here is derived from an EMBL/GenBank/DDBJ whole genome shotgun (WGS) entry which is preliminary data.</text>
</comment>
<keyword evidence="1" id="KW-1133">Transmembrane helix</keyword>
<evidence type="ECO:0000313" key="2">
    <source>
        <dbReference type="EMBL" id="KJV67773.1"/>
    </source>
</evidence>
<dbReference type="EMBL" id="LANW01000001">
    <property type="protein sequence ID" value="KJV67773.1"/>
    <property type="molecule type" value="Genomic_DNA"/>
</dbReference>
<proteinExistence type="predicted"/>
<sequence length="55" mass="6438">MLYQYAGIRNFLLYSALIQMMSVIGFILLLVTREQKLALRKAIMSLVRATHRDYC</sequence>
<dbReference type="PATRIC" id="fig|1359153.3.peg.1078"/>
<keyword evidence="1" id="KW-0812">Transmembrane</keyword>
<organism evidence="2 3">
    <name type="scientific">Anaplasma phagocytophilum str. ApNP</name>
    <dbReference type="NCBI Taxonomy" id="1359153"/>
    <lineage>
        <taxon>Bacteria</taxon>
        <taxon>Pseudomonadati</taxon>
        <taxon>Pseudomonadota</taxon>
        <taxon>Alphaproteobacteria</taxon>
        <taxon>Rickettsiales</taxon>
        <taxon>Anaplasmataceae</taxon>
        <taxon>Anaplasma</taxon>
        <taxon>phagocytophilum group</taxon>
    </lineage>
</organism>
<name>A0A0F3NI92_ANAPH</name>
<feature type="transmembrane region" description="Helical" evidence="1">
    <location>
        <begin position="12"/>
        <end position="31"/>
    </location>
</feature>
<evidence type="ECO:0000313" key="3">
    <source>
        <dbReference type="Proteomes" id="UP000033385"/>
    </source>
</evidence>
<reference evidence="2 3" key="1">
    <citation type="submission" date="2015-01" db="EMBL/GenBank/DDBJ databases">
        <title>Genome Sequencing of Rickettsiales.</title>
        <authorList>
            <person name="Daugherty S.C."/>
            <person name="Su Q."/>
            <person name="Abolude K."/>
            <person name="Beier-Sexton M."/>
            <person name="Carlyon J.A."/>
            <person name="Carter R."/>
            <person name="Day N.P."/>
            <person name="Dumler S.J."/>
            <person name="Dyachenko V."/>
            <person name="Godinez A."/>
            <person name="Kurtti T.J."/>
            <person name="Lichay M."/>
            <person name="Mullins K.E."/>
            <person name="Ott S."/>
            <person name="Pappas-Brown V."/>
            <person name="Paris D.H."/>
            <person name="Patel P."/>
            <person name="Richards A.L."/>
            <person name="Sadzewicz L."/>
            <person name="Sears K."/>
            <person name="Seidman D."/>
            <person name="Sengamalay N."/>
            <person name="Stenos J."/>
            <person name="Tallon L.J."/>
            <person name="Vincent G."/>
            <person name="Fraser C.M."/>
            <person name="Munderloh U."/>
            <person name="Dunning-Hotopp J.C."/>
        </authorList>
    </citation>
    <scope>NUCLEOTIDE SEQUENCE [LARGE SCALE GENOMIC DNA]</scope>
    <source>
        <strain evidence="2 3">ApNP</strain>
    </source>
</reference>
<gene>
    <name evidence="2" type="ORF">APHNP_1048</name>
</gene>
<accession>A0A0F3NI92</accession>
<keyword evidence="1" id="KW-0472">Membrane</keyword>
<dbReference type="Proteomes" id="UP000033385">
    <property type="component" value="Unassembled WGS sequence"/>
</dbReference>
<dbReference type="AlphaFoldDB" id="A0A0F3NI92"/>